<dbReference type="EMBL" id="CDSF01000046">
    <property type="protein sequence ID" value="CEO96042.1"/>
    <property type="molecule type" value="Genomic_DNA"/>
</dbReference>
<dbReference type="Proteomes" id="UP000290189">
    <property type="component" value="Unassembled WGS sequence"/>
</dbReference>
<keyword evidence="3" id="KW-0496">Mitochondrion</keyword>
<evidence type="ECO:0008006" key="6">
    <source>
        <dbReference type="Google" id="ProtNLM"/>
    </source>
</evidence>
<geneLocation type="mitochondrion" evidence="3"/>
<evidence type="ECO:0000313" key="3">
    <source>
        <dbReference type="EMBL" id="SPQ93413.1"/>
    </source>
</evidence>
<dbReference type="AlphaFoldDB" id="A0A0G4ILS5"/>
<dbReference type="EMBL" id="OVEO01000001">
    <property type="protein sequence ID" value="SPQ93413.1"/>
    <property type="molecule type" value="Genomic_DNA"/>
</dbReference>
<protein>
    <recommendedName>
        <fullName evidence="6">Tubulin-specific chaperone A</fullName>
    </recommendedName>
</protein>
<evidence type="ECO:0000313" key="2">
    <source>
        <dbReference type="EMBL" id="CEO96042.1"/>
    </source>
</evidence>
<reference evidence="3 5" key="2">
    <citation type="submission" date="2018-03" db="EMBL/GenBank/DDBJ databases">
        <authorList>
            <person name="Fogelqvist J."/>
        </authorList>
    </citation>
    <scope>NUCLEOTIDE SEQUENCE [LARGE SCALE GENOMIC DNA]</scope>
</reference>
<name>A0A0G4ILS5_PLABS</name>
<gene>
    <name evidence="2" type="ORF">PBRA_004732</name>
    <name evidence="3" type="ORF">PLBR_LOCUS628</name>
</gene>
<evidence type="ECO:0000313" key="5">
    <source>
        <dbReference type="Proteomes" id="UP000290189"/>
    </source>
</evidence>
<proteinExistence type="predicted"/>
<keyword evidence="4" id="KW-1185">Reference proteome</keyword>
<evidence type="ECO:0000313" key="4">
    <source>
        <dbReference type="Proteomes" id="UP000039324"/>
    </source>
</evidence>
<dbReference type="Proteomes" id="UP000039324">
    <property type="component" value="Unassembled WGS sequence"/>
</dbReference>
<sequence>MQDANASAKHEPAAESGVPGTDHQPAGIDETLRAKFDHIRALQEKIFHAQCQQRPADPKAMAGMAYEEIVAAFEAKSVGQDEIQSLMLQLTAAMDDATKCFDSTNTA</sequence>
<reference evidence="2 4" key="1">
    <citation type="submission" date="2015-02" db="EMBL/GenBank/DDBJ databases">
        <authorList>
            <person name="Chooi Y.-H."/>
        </authorList>
    </citation>
    <scope>NUCLEOTIDE SEQUENCE [LARGE SCALE GENOMIC DNA]</scope>
    <source>
        <strain evidence="2">E3</strain>
    </source>
</reference>
<accession>A0A0G4ILS5</accession>
<evidence type="ECO:0000256" key="1">
    <source>
        <dbReference type="SAM" id="MobiDB-lite"/>
    </source>
</evidence>
<organism evidence="2 4">
    <name type="scientific">Plasmodiophora brassicae</name>
    <name type="common">Clubroot disease agent</name>
    <dbReference type="NCBI Taxonomy" id="37360"/>
    <lineage>
        <taxon>Eukaryota</taxon>
        <taxon>Sar</taxon>
        <taxon>Rhizaria</taxon>
        <taxon>Endomyxa</taxon>
        <taxon>Phytomyxea</taxon>
        <taxon>Plasmodiophorida</taxon>
        <taxon>Plasmodiophoridae</taxon>
        <taxon>Plasmodiophora</taxon>
    </lineage>
</organism>
<feature type="region of interest" description="Disordered" evidence="1">
    <location>
        <begin position="1"/>
        <end position="30"/>
    </location>
</feature>